<dbReference type="AlphaFoldDB" id="A0A0C2F4W4"/>
<dbReference type="InterPro" id="IPR053360">
    <property type="entry name" value="Zinc_finger_domain"/>
</dbReference>
<gene>
    <name evidence="1" type="ORF">ANCDUO_26416</name>
</gene>
<reference evidence="1 2" key="1">
    <citation type="submission" date="2013-12" db="EMBL/GenBank/DDBJ databases">
        <title>Draft genome of the parsitic nematode Ancylostoma duodenale.</title>
        <authorList>
            <person name="Mitreva M."/>
        </authorList>
    </citation>
    <scope>NUCLEOTIDE SEQUENCE [LARGE SCALE GENOMIC DNA]</scope>
    <source>
        <strain evidence="1 2">Zhejiang</strain>
    </source>
</reference>
<organism evidence="1 2">
    <name type="scientific">Ancylostoma duodenale</name>
    <dbReference type="NCBI Taxonomy" id="51022"/>
    <lineage>
        <taxon>Eukaryota</taxon>
        <taxon>Metazoa</taxon>
        <taxon>Ecdysozoa</taxon>
        <taxon>Nematoda</taxon>
        <taxon>Chromadorea</taxon>
        <taxon>Rhabditida</taxon>
        <taxon>Rhabditina</taxon>
        <taxon>Rhabditomorpha</taxon>
        <taxon>Strongyloidea</taxon>
        <taxon>Ancylostomatidae</taxon>
        <taxon>Ancylostomatinae</taxon>
        <taxon>Ancylostoma</taxon>
    </lineage>
</organism>
<dbReference type="OrthoDB" id="5816341at2759"/>
<name>A0A0C2F4W4_9BILA</name>
<dbReference type="PANTHER" id="PTHR36945">
    <property type="entry name" value="HIGH INCIDENCE OF MALES (INCREASED X CHROMOSOME LOSS)-RELATED-RELATED"/>
    <property type="match status" value="1"/>
</dbReference>
<evidence type="ECO:0008006" key="3">
    <source>
        <dbReference type="Google" id="ProtNLM"/>
    </source>
</evidence>
<keyword evidence="2" id="KW-1185">Reference proteome</keyword>
<dbReference type="EMBL" id="KN784701">
    <property type="protein sequence ID" value="KIH43575.1"/>
    <property type="molecule type" value="Genomic_DNA"/>
</dbReference>
<feature type="non-terminal residue" evidence="1">
    <location>
        <position position="129"/>
    </location>
</feature>
<evidence type="ECO:0000313" key="1">
    <source>
        <dbReference type="EMBL" id="KIH43575.1"/>
    </source>
</evidence>
<sequence length="129" mass="14920">MPKVLNESSALQAKCKGSSQPKSHIESIFECKFPASAGCVAKMTWKPRYGKNRLVEHVRNHWGKNVKKCNICSFSAPCWRKVYFHHKRIHGDVEFNGVVSLETKEDMVELMELWRKCFPGEPLRPVIFE</sequence>
<protein>
    <recommendedName>
        <fullName evidence="3">C2H2-type domain-containing protein</fullName>
    </recommendedName>
</protein>
<proteinExistence type="predicted"/>
<dbReference type="PANTHER" id="PTHR36945:SF1">
    <property type="entry name" value="ZINC FINGER PROTEIN C02F5.12-RELATED"/>
    <property type="match status" value="1"/>
</dbReference>
<dbReference type="Proteomes" id="UP000054047">
    <property type="component" value="Unassembled WGS sequence"/>
</dbReference>
<evidence type="ECO:0000313" key="2">
    <source>
        <dbReference type="Proteomes" id="UP000054047"/>
    </source>
</evidence>
<accession>A0A0C2F4W4</accession>